<name>A0A1H1YWD3_9ACTN</name>
<dbReference type="AlphaFoldDB" id="A0A1H1YWD3"/>
<dbReference type="Pfam" id="PF04978">
    <property type="entry name" value="MST"/>
    <property type="match status" value="1"/>
</dbReference>
<keyword evidence="2" id="KW-1185">Reference proteome</keyword>
<dbReference type="Proteomes" id="UP000199103">
    <property type="component" value="Chromosome I"/>
</dbReference>
<dbReference type="Gene3D" id="1.20.120.450">
    <property type="entry name" value="dinb family like domain"/>
    <property type="match status" value="1"/>
</dbReference>
<organism evidence="1 2">
    <name type="scientific">Microlunatus soli</name>
    <dbReference type="NCBI Taxonomy" id="630515"/>
    <lineage>
        <taxon>Bacteria</taxon>
        <taxon>Bacillati</taxon>
        <taxon>Actinomycetota</taxon>
        <taxon>Actinomycetes</taxon>
        <taxon>Propionibacteriales</taxon>
        <taxon>Propionibacteriaceae</taxon>
        <taxon>Microlunatus</taxon>
    </lineage>
</organism>
<gene>
    <name evidence="1" type="ORF">SAMN04489812_4799</name>
</gene>
<evidence type="ECO:0000313" key="2">
    <source>
        <dbReference type="Proteomes" id="UP000199103"/>
    </source>
</evidence>
<proteinExistence type="predicted"/>
<sequence>MNDGNGSTNGSRRGITEAAHRGDERTALLGYLQRQRDLVIWKVSDGEDDVLRRAETPTGLTIHGVVRHLTNVERSWLREVFAGQSDLEYDWTDEDPDGELHVPADVSITELTGDYAAESARCDEVVASASLDDRSASRDSSLRWILLHLIEETSRHLGHLDLLREQADGRTGEEPAED</sequence>
<dbReference type="InterPro" id="IPR007061">
    <property type="entry name" value="MST-like"/>
</dbReference>
<accession>A0A1H1YWD3</accession>
<dbReference type="EMBL" id="LT629772">
    <property type="protein sequence ID" value="SDT25256.1"/>
    <property type="molecule type" value="Genomic_DNA"/>
</dbReference>
<dbReference type="STRING" id="630515.SAMN04489812_4799"/>
<protein>
    <recommendedName>
        <fullName evidence="3">DinB superfamily protein</fullName>
    </recommendedName>
</protein>
<dbReference type="OrthoDB" id="4548523at2"/>
<dbReference type="RefSeq" id="WP_091528181.1">
    <property type="nucleotide sequence ID" value="NZ_LT629772.1"/>
</dbReference>
<evidence type="ECO:0008006" key="3">
    <source>
        <dbReference type="Google" id="ProtNLM"/>
    </source>
</evidence>
<reference evidence="1 2" key="1">
    <citation type="submission" date="2016-10" db="EMBL/GenBank/DDBJ databases">
        <authorList>
            <person name="de Groot N.N."/>
        </authorList>
    </citation>
    <scope>NUCLEOTIDE SEQUENCE [LARGE SCALE GENOMIC DNA]</scope>
    <source>
        <strain evidence="1 2">DSM 21800</strain>
    </source>
</reference>
<dbReference type="InterPro" id="IPR034660">
    <property type="entry name" value="DinB/YfiT-like"/>
</dbReference>
<evidence type="ECO:0000313" key="1">
    <source>
        <dbReference type="EMBL" id="SDT25256.1"/>
    </source>
</evidence>
<dbReference type="SUPFAM" id="SSF109854">
    <property type="entry name" value="DinB/YfiT-like putative metalloenzymes"/>
    <property type="match status" value="1"/>
</dbReference>